<feature type="domain" description="Rab-GAP TBC" evidence="2">
    <location>
        <begin position="239"/>
        <end position="436"/>
    </location>
</feature>
<dbReference type="eggNOG" id="ENOG502QSFR">
    <property type="taxonomic scope" value="Eukaryota"/>
</dbReference>
<protein>
    <recommendedName>
        <fullName evidence="2">Rab-GAP TBC domain-containing protein</fullName>
    </recommendedName>
</protein>
<evidence type="ECO:0000259" key="2">
    <source>
        <dbReference type="PROSITE" id="PS50086"/>
    </source>
</evidence>
<keyword evidence="4" id="KW-1185">Reference proteome</keyword>
<sequence>MMEDSYFVAEIQKGLTDNGVLSYMRGQIWKEVAAARELPSDAEGLEIFIRKTLQTSSLEVALKNAVYIEKLRLSETTPFILQAIGPLPTDYDQFEPLEYVREAQLHLHDRLNGGIKALHKITGLPLYAERTSAESEQLRKKWQSIGSLKYDHSQLNSLYTHVEILNSIIHITNPNSSVDQAVSTGRLVKLHMNCKSLINLKDQYSQLHPSDFEALSSSSVETIIKTGLYHSALQVCRVGCTNEHRSIIWSMALGIDINLPQHSFHLENLKTQVLRYRILQDDLIIKDIKTVTMNDVEFFVFEDILVQVLLCLLRDQSESFGRRSYHLLPYRKFSILVGPLCYLYQDTEKLYAMFKVMYSRYFSLLHILTSKEKGSIGLCCLFENLMLSRIPELFQYLILIGSHPLKIVFPWFLTGFVGYLSVEQIFILWDFIIGYESLEILAVLAAAIMEFRAKSLFQVSSAGDIEAVLSDLRNITILPLIQQTLFL</sequence>
<dbReference type="AlphaFoldDB" id="A0A1X7UVC1"/>
<dbReference type="STRING" id="400682.A0A1X7UVC1"/>
<dbReference type="SUPFAM" id="SSF47923">
    <property type="entry name" value="Ypt/Rab-GAP domain of gyp1p"/>
    <property type="match status" value="2"/>
</dbReference>
<dbReference type="PANTHER" id="PTHR16110:SF1">
    <property type="entry name" value="TBC1 DOMAIN FAMILY MEMBER 19"/>
    <property type="match status" value="1"/>
</dbReference>
<evidence type="ECO:0000313" key="4">
    <source>
        <dbReference type="Proteomes" id="UP000007879"/>
    </source>
</evidence>
<proteinExistence type="predicted"/>
<dbReference type="SMART" id="SM00164">
    <property type="entry name" value="TBC"/>
    <property type="match status" value="1"/>
</dbReference>
<name>A0A1X7UVC1_AMPQE</name>
<accession>A0A1X7UVC1</accession>
<dbReference type="InterPro" id="IPR000195">
    <property type="entry name" value="Rab-GAP-TBC_dom"/>
</dbReference>
<gene>
    <name evidence="3" type="primary">100632412</name>
</gene>
<feature type="transmembrane region" description="Helical" evidence="1">
    <location>
        <begin position="393"/>
        <end position="413"/>
    </location>
</feature>
<feature type="transmembrane region" description="Helical" evidence="1">
    <location>
        <begin position="425"/>
        <end position="448"/>
    </location>
</feature>
<reference evidence="4" key="1">
    <citation type="journal article" date="2010" name="Nature">
        <title>The Amphimedon queenslandica genome and the evolution of animal complexity.</title>
        <authorList>
            <person name="Srivastava M."/>
            <person name="Simakov O."/>
            <person name="Chapman J."/>
            <person name="Fahey B."/>
            <person name="Gauthier M.E."/>
            <person name="Mitros T."/>
            <person name="Richards G.S."/>
            <person name="Conaco C."/>
            <person name="Dacre M."/>
            <person name="Hellsten U."/>
            <person name="Larroux C."/>
            <person name="Putnam N.H."/>
            <person name="Stanke M."/>
            <person name="Adamska M."/>
            <person name="Darling A."/>
            <person name="Degnan S.M."/>
            <person name="Oakley T.H."/>
            <person name="Plachetzki D.C."/>
            <person name="Zhai Y."/>
            <person name="Adamski M."/>
            <person name="Calcino A."/>
            <person name="Cummins S.F."/>
            <person name="Goodstein D.M."/>
            <person name="Harris C."/>
            <person name="Jackson D.J."/>
            <person name="Leys S.P."/>
            <person name="Shu S."/>
            <person name="Woodcroft B.J."/>
            <person name="Vervoort M."/>
            <person name="Kosik K.S."/>
            <person name="Manning G."/>
            <person name="Degnan B.M."/>
            <person name="Rokhsar D.S."/>
        </authorList>
    </citation>
    <scope>NUCLEOTIDE SEQUENCE [LARGE SCALE GENOMIC DNA]</scope>
</reference>
<dbReference type="EnsemblMetazoa" id="XM_011405624.2">
    <property type="protein sequence ID" value="XP_011403926.2"/>
    <property type="gene ID" value="LOC100632412"/>
</dbReference>
<dbReference type="PANTHER" id="PTHR16110">
    <property type="entry name" value="TBC1 DOMAIN FAMILY MEMBER 19"/>
    <property type="match status" value="1"/>
</dbReference>
<dbReference type="PROSITE" id="PS50086">
    <property type="entry name" value="TBC_RABGAP"/>
    <property type="match status" value="1"/>
</dbReference>
<keyword evidence="1" id="KW-1133">Transmembrane helix</keyword>
<evidence type="ECO:0000256" key="1">
    <source>
        <dbReference type="SAM" id="Phobius"/>
    </source>
</evidence>
<dbReference type="KEGG" id="aqu:100632412"/>
<dbReference type="InterPro" id="IPR042507">
    <property type="entry name" value="TBC1D19"/>
</dbReference>
<dbReference type="Pfam" id="PF00566">
    <property type="entry name" value="RabGAP-TBC"/>
    <property type="match status" value="1"/>
</dbReference>
<reference evidence="3" key="2">
    <citation type="submission" date="2017-05" db="UniProtKB">
        <authorList>
            <consortium name="EnsemblMetazoa"/>
        </authorList>
    </citation>
    <scope>IDENTIFICATION</scope>
</reference>
<organism evidence="3">
    <name type="scientific">Amphimedon queenslandica</name>
    <name type="common">Sponge</name>
    <dbReference type="NCBI Taxonomy" id="400682"/>
    <lineage>
        <taxon>Eukaryota</taxon>
        <taxon>Metazoa</taxon>
        <taxon>Porifera</taxon>
        <taxon>Demospongiae</taxon>
        <taxon>Heteroscleromorpha</taxon>
        <taxon>Haplosclerida</taxon>
        <taxon>Niphatidae</taxon>
        <taxon>Amphimedon</taxon>
    </lineage>
</organism>
<keyword evidence="1" id="KW-0812">Transmembrane</keyword>
<dbReference type="Gene3D" id="1.10.472.80">
    <property type="entry name" value="Ypt/Rab-GAP domain of gyp1p, domain 3"/>
    <property type="match status" value="1"/>
</dbReference>
<dbReference type="EnsemblMetazoa" id="Aqu2.1.31930_001">
    <property type="protein sequence ID" value="Aqu2.1.31930_001"/>
    <property type="gene ID" value="Aqu2.1.31930"/>
</dbReference>
<evidence type="ECO:0000313" key="3">
    <source>
        <dbReference type="EnsemblMetazoa" id="Aqu2.1.31930_001"/>
    </source>
</evidence>
<dbReference type="OrthoDB" id="10249775at2759"/>
<dbReference type="InParanoid" id="A0A1X7UVC1"/>
<dbReference type="InterPro" id="IPR035969">
    <property type="entry name" value="Rab-GAP_TBC_sf"/>
</dbReference>
<keyword evidence="1" id="KW-0472">Membrane</keyword>
<dbReference type="OMA" id="IMEFRAK"/>
<dbReference type="Proteomes" id="UP000007879">
    <property type="component" value="Unassembled WGS sequence"/>
</dbReference>